<sequence>MADSNSSSSSNSCQEEEKFTGASTSSHNPVFKKKDEEVLLQAFRYVVQVPGKMIRGKLAQAFNYWMKIPEEKLTAISEIIFMLHNASLLIDDIEDGSMLRRGLPVAHNIYGVPSTINTANYVYFVGLQKTLALDHPQAVNVFCEQLLELHRGQGLDIYWRDSYTCPTEEQYRTMTIRKTGGLFGLAIRLMQLFSDCKSNFTALTDLLGLYFQIRDDYANLCIESYSKSKSYCEDLTEGKFSFPVIHAITSRPHCHQVINILRQRPKDNEIKRYCVSLLEKYGSLAYTQQTLNQIYDQAMAEIERLGGNPLLEKILDSLKCKTPGHDSNSPDKTVRTEDSNRINPASTNCAGKTDKADDLELVGSATSKSKRPFEFCSENGDHHSLLTKRKQSTSEEDSEEKV</sequence>
<keyword evidence="1" id="KW-0479">Metal-binding</keyword>
<evidence type="ECO:0000313" key="5">
    <source>
        <dbReference type="EMBL" id="LAB69524.1"/>
    </source>
</evidence>
<evidence type="ECO:0000256" key="2">
    <source>
        <dbReference type="ARBA" id="ARBA00022842"/>
    </source>
</evidence>
<dbReference type="Gene3D" id="1.10.600.10">
    <property type="entry name" value="Farnesyl Diphosphate Synthase"/>
    <property type="match status" value="1"/>
</dbReference>
<dbReference type="SUPFAM" id="SSF48576">
    <property type="entry name" value="Terpenoid synthases"/>
    <property type="match status" value="1"/>
</dbReference>
<dbReference type="GO" id="GO:0046872">
    <property type="term" value="F:metal ion binding"/>
    <property type="evidence" value="ECO:0007669"/>
    <property type="project" value="UniProtKB-KW"/>
</dbReference>
<dbReference type="InterPro" id="IPR008949">
    <property type="entry name" value="Isoprenoid_synthase_dom_sf"/>
</dbReference>
<comment type="similarity">
    <text evidence="3">Belongs to the FPP/GGPP synthase family.</text>
</comment>
<dbReference type="SFLD" id="SFLDS00005">
    <property type="entry name" value="Isoprenoid_Synthase_Type_I"/>
    <property type="match status" value="1"/>
</dbReference>
<dbReference type="GO" id="GO:0004659">
    <property type="term" value="F:prenyltransferase activity"/>
    <property type="evidence" value="ECO:0007669"/>
    <property type="project" value="InterPro"/>
</dbReference>
<reference evidence="6" key="1">
    <citation type="submission" date="2017-11" db="EMBL/GenBank/DDBJ databases">
        <title>The sensing device of the deep-sea amphipod.</title>
        <authorList>
            <person name="Kobayashi H."/>
            <person name="Nagahama T."/>
            <person name="Arai W."/>
            <person name="Sasagawa Y."/>
            <person name="Umeda M."/>
            <person name="Hayashi T."/>
            <person name="Nikaido I."/>
            <person name="Watanabe H."/>
            <person name="Oguri K."/>
            <person name="Kitazato H."/>
            <person name="Fujioka K."/>
            <person name="Kido Y."/>
            <person name="Takami H."/>
        </authorList>
    </citation>
    <scope>NUCLEOTIDE SEQUENCE</scope>
    <source>
        <tissue evidence="6">Whole body</tissue>
    </source>
</reference>
<dbReference type="GO" id="GO:0042811">
    <property type="term" value="P:pheromone biosynthetic process"/>
    <property type="evidence" value="ECO:0007669"/>
    <property type="project" value="UniProtKB-ARBA"/>
</dbReference>
<feature type="region of interest" description="Disordered" evidence="4">
    <location>
        <begin position="1"/>
        <end position="28"/>
    </location>
</feature>
<dbReference type="EMBL" id="IACT01004113">
    <property type="protein sequence ID" value="LAC23322.1"/>
    <property type="molecule type" value="mRNA"/>
</dbReference>
<evidence type="ECO:0000256" key="4">
    <source>
        <dbReference type="SAM" id="MobiDB-lite"/>
    </source>
</evidence>
<dbReference type="InterPro" id="IPR033749">
    <property type="entry name" value="Polyprenyl_synt_CS"/>
</dbReference>
<keyword evidence="2" id="KW-0460">Magnesium</keyword>
<reference evidence="5" key="2">
    <citation type="journal article" date="2018" name="Biosci. Biotechnol. Biochem.">
        <title>Polysaccharide hydrolase of the hadal zone amphipods Hirondellea gigas.</title>
        <authorList>
            <person name="Kobayashi H."/>
            <person name="Nagahama T."/>
            <person name="Arai W."/>
            <person name="Sasagawa Y."/>
            <person name="Umeda M."/>
            <person name="Hayashi T."/>
            <person name="Nikaido I."/>
            <person name="Watanabe H."/>
            <person name="Oguri K."/>
            <person name="Kitazato H."/>
            <person name="Fujioka K."/>
            <person name="Kido Y."/>
            <person name="Takami H."/>
        </authorList>
    </citation>
    <scope>NUCLEOTIDE SEQUENCE</scope>
    <source>
        <tissue evidence="5">Whole body</tissue>
    </source>
</reference>
<dbReference type="EMBL" id="IACF01003920">
    <property type="protein sequence ID" value="LAB69524.1"/>
    <property type="molecule type" value="mRNA"/>
</dbReference>
<dbReference type="PROSITE" id="PS00444">
    <property type="entry name" value="POLYPRENYL_SYNTHASE_2"/>
    <property type="match status" value="1"/>
</dbReference>
<dbReference type="PANTHER" id="PTHR12001:SF44">
    <property type="entry name" value="GERANYLGERANYL PYROPHOSPHATE SYNTHASE"/>
    <property type="match status" value="1"/>
</dbReference>
<dbReference type="SFLD" id="SFLDG01017">
    <property type="entry name" value="Polyprenyl_Transferase_Like"/>
    <property type="match status" value="1"/>
</dbReference>
<feature type="compositionally biased region" description="Polar residues" evidence="4">
    <location>
        <begin position="341"/>
        <end position="350"/>
    </location>
</feature>
<dbReference type="PROSITE" id="PS00723">
    <property type="entry name" value="POLYPRENYL_SYNTHASE_1"/>
    <property type="match status" value="1"/>
</dbReference>
<evidence type="ECO:0000313" key="6">
    <source>
        <dbReference type="EMBL" id="LAC23322.1"/>
    </source>
</evidence>
<dbReference type="CDD" id="cd00685">
    <property type="entry name" value="Trans_IPPS_HT"/>
    <property type="match status" value="1"/>
</dbReference>
<dbReference type="InterPro" id="IPR000092">
    <property type="entry name" value="Polyprenyl_synt"/>
</dbReference>
<dbReference type="GO" id="GO:0008299">
    <property type="term" value="P:isoprenoid biosynthetic process"/>
    <property type="evidence" value="ECO:0007669"/>
    <property type="project" value="InterPro"/>
</dbReference>
<feature type="region of interest" description="Disordered" evidence="4">
    <location>
        <begin position="321"/>
        <end position="402"/>
    </location>
</feature>
<protein>
    <submittedName>
        <fullName evidence="5">Geranylgeranyl pyrophosphate synthase-like</fullName>
    </submittedName>
</protein>
<proteinExistence type="evidence at transcript level"/>
<dbReference type="AlphaFoldDB" id="A0A2P2I675"/>
<keyword evidence="3" id="KW-0808">Transferase</keyword>
<feature type="compositionally biased region" description="Low complexity" evidence="4">
    <location>
        <begin position="1"/>
        <end position="12"/>
    </location>
</feature>
<name>A0A2P2I675_9CRUS</name>
<evidence type="ECO:0000256" key="1">
    <source>
        <dbReference type="ARBA" id="ARBA00022723"/>
    </source>
</evidence>
<dbReference type="Pfam" id="PF00348">
    <property type="entry name" value="polyprenyl_synt"/>
    <property type="match status" value="1"/>
</dbReference>
<feature type="compositionally biased region" description="Basic and acidic residues" evidence="4">
    <location>
        <begin position="328"/>
        <end position="340"/>
    </location>
</feature>
<accession>A0A2P2I675</accession>
<organism evidence="5">
    <name type="scientific">Hirondellea gigas</name>
    <dbReference type="NCBI Taxonomy" id="1518452"/>
    <lineage>
        <taxon>Eukaryota</taxon>
        <taxon>Metazoa</taxon>
        <taxon>Ecdysozoa</taxon>
        <taxon>Arthropoda</taxon>
        <taxon>Crustacea</taxon>
        <taxon>Multicrustacea</taxon>
        <taxon>Malacostraca</taxon>
        <taxon>Eumalacostraca</taxon>
        <taxon>Peracarida</taxon>
        <taxon>Amphipoda</taxon>
        <taxon>Amphilochidea</taxon>
        <taxon>Lysianassida</taxon>
        <taxon>Lysianassidira</taxon>
        <taxon>Lysianassoidea</taxon>
        <taxon>Lysianassidae</taxon>
        <taxon>Hirondellea</taxon>
    </lineage>
</organism>
<evidence type="ECO:0000256" key="3">
    <source>
        <dbReference type="RuleBase" id="RU004466"/>
    </source>
</evidence>
<dbReference type="PANTHER" id="PTHR12001">
    <property type="entry name" value="GERANYLGERANYL PYROPHOSPHATE SYNTHASE"/>
    <property type="match status" value="1"/>
</dbReference>